<organism evidence="1">
    <name type="scientific">Oscillatoriales cyanobacterium SpSt-418</name>
    <dbReference type="NCBI Taxonomy" id="2282169"/>
    <lineage>
        <taxon>Bacteria</taxon>
        <taxon>Bacillati</taxon>
        <taxon>Cyanobacteriota</taxon>
        <taxon>Cyanophyceae</taxon>
        <taxon>Oscillatoriophycideae</taxon>
        <taxon>Oscillatoriales</taxon>
    </lineage>
</organism>
<dbReference type="PANTHER" id="PTHR36382:SF2">
    <property type="entry name" value="OS04G0635700 PROTEIN"/>
    <property type="match status" value="1"/>
</dbReference>
<sequence length="125" mass="14203">MQSADFLTVAECAEVDQALMTSQDKFAARVAIYALRSLKLIAEQQQMAIHDLNPEQIEDWVYQDQSLEGDIDRDFRSFFAQMVVSSRKPLQQAAANADVAIEDLTVSHVVKWFEQAAKVRLQQNQ</sequence>
<reference evidence="1" key="1">
    <citation type="journal article" date="2020" name="mSystems">
        <title>Genome- and Community-Level Interaction Insights into Carbon Utilization and Element Cycling Functions of Hydrothermarchaeota in Hydrothermal Sediment.</title>
        <authorList>
            <person name="Zhou Z."/>
            <person name="Liu Y."/>
            <person name="Xu W."/>
            <person name="Pan J."/>
            <person name="Luo Z.H."/>
            <person name="Li M."/>
        </authorList>
    </citation>
    <scope>NUCLEOTIDE SEQUENCE [LARGE SCALE GENOMIC DNA]</scope>
    <source>
        <strain evidence="1">SpSt-418</strain>
    </source>
</reference>
<gene>
    <name evidence="1" type="ORF">ENR64_22975</name>
</gene>
<dbReference type="EMBL" id="DSRU01000328">
    <property type="protein sequence ID" value="HFN00558.1"/>
    <property type="molecule type" value="Genomic_DNA"/>
</dbReference>
<protein>
    <submittedName>
        <fullName evidence="1">Uncharacterized protein</fullName>
    </submittedName>
</protein>
<proteinExistence type="predicted"/>
<name>A0A7C3PSJ4_9CYAN</name>
<evidence type="ECO:0000313" key="1">
    <source>
        <dbReference type="EMBL" id="HFN00558.1"/>
    </source>
</evidence>
<accession>A0A7C3PSJ4</accession>
<dbReference type="PANTHER" id="PTHR36382">
    <property type="entry name" value="OSJNBA0043L09.26 PROTEIN"/>
    <property type="match status" value="1"/>
</dbReference>
<dbReference type="AlphaFoldDB" id="A0A7C3PSJ4"/>
<comment type="caution">
    <text evidence="1">The sequence shown here is derived from an EMBL/GenBank/DDBJ whole genome shotgun (WGS) entry which is preliminary data.</text>
</comment>